<dbReference type="RefSeq" id="WP_022513935.1">
    <property type="nucleotide sequence ID" value="NZ_CP017037.1"/>
</dbReference>
<accession>A0A1B3WCN1</accession>
<evidence type="ECO:0000256" key="6">
    <source>
        <dbReference type="ARBA" id="ARBA00022967"/>
    </source>
</evidence>
<keyword evidence="2 8" id="KW-0813">Transport</keyword>
<reference evidence="11" key="1">
    <citation type="submission" date="2016-08" db="EMBL/GenBank/DDBJ databases">
        <authorList>
            <person name="Holder M.E."/>
            <person name="Ajami N.J."/>
            <person name="Petrosino J.F."/>
        </authorList>
    </citation>
    <scope>NUCLEOTIDE SEQUENCE [LARGE SCALE GENOMIC DNA]</scope>
    <source>
        <strain evidence="11">F0677</strain>
    </source>
</reference>
<gene>
    <name evidence="10" type="ORF">BCB69_01050</name>
</gene>
<evidence type="ECO:0000256" key="8">
    <source>
        <dbReference type="RuleBase" id="RU365104"/>
    </source>
</evidence>
<dbReference type="NCBIfam" id="TIGR04521">
    <property type="entry name" value="ECF_ATPase_2"/>
    <property type="match status" value="1"/>
</dbReference>
<name>A0A1B3WCN1_9FIRM</name>
<evidence type="ECO:0000256" key="3">
    <source>
        <dbReference type="ARBA" id="ARBA00022475"/>
    </source>
</evidence>
<comment type="similarity">
    <text evidence="8">Belongs to the ABC transporter superfamily. Energy-coupling factor EcfA family.</text>
</comment>
<comment type="subcellular location">
    <subcellularLocation>
        <location evidence="1 8">Cell membrane</location>
        <topology evidence="1 8">Peripheral membrane protein</topology>
    </subcellularLocation>
</comment>
<dbReference type="InterPro" id="IPR003439">
    <property type="entry name" value="ABC_transporter-like_ATP-bd"/>
</dbReference>
<dbReference type="GO" id="GO:0042626">
    <property type="term" value="F:ATPase-coupled transmembrane transporter activity"/>
    <property type="evidence" value="ECO:0007669"/>
    <property type="project" value="TreeGrafter"/>
</dbReference>
<dbReference type="KEGG" id="dpn:BCB69_01050"/>
<evidence type="ECO:0000256" key="2">
    <source>
        <dbReference type="ARBA" id="ARBA00022448"/>
    </source>
</evidence>
<dbReference type="FunFam" id="3.40.50.300:FF:000224">
    <property type="entry name" value="Energy-coupling factor transporter ATP-binding protein EcfA"/>
    <property type="match status" value="1"/>
</dbReference>
<dbReference type="PROSITE" id="PS00211">
    <property type="entry name" value="ABC_TRANSPORTER_1"/>
    <property type="match status" value="1"/>
</dbReference>
<dbReference type="InterPro" id="IPR027417">
    <property type="entry name" value="P-loop_NTPase"/>
</dbReference>
<dbReference type="PANTHER" id="PTHR43553:SF27">
    <property type="entry name" value="ENERGY-COUPLING FACTOR TRANSPORTER ATP-BINDING PROTEIN ECFA2"/>
    <property type="match status" value="1"/>
</dbReference>
<evidence type="ECO:0000256" key="1">
    <source>
        <dbReference type="ARBA" id="ARBA00004202"/>
    </source>
</evidence>
<dbReference type="Pfam" id="PF00005">
    <property type="entry name" value="ABC_tran"/>
    <property type="match status" value="1"/>
</dbReference>
<evidence type="ECO:0000313" key="10">
    <source>
        <dbReference type="EMBL" id="AOH38702.1"/>
    </source>
</evidence>
<protein>
    <recommendedName>
        <fullName evidence="8">Energy-coupling factor transporter ATP-binding protein EcfA2</fullName>
        <ecNumber evidence="8">7.-.-.-</ecNumber>
    </recommendedName>
</protein>
<sequence>MSIQVKEISYIYGKGTPYEKKALDNITLTINKGEFVGIIGHTGSGKSTFIQHLNGLLHPTQGKVTIDGVDLAGKHKEVLDKRHTVGMVFQYPEQQLFEETVAADIAFGPKNLGLSEEQITERVKDAMQFVQLDYDTYAERSPFRLSGGQQRRVAIAGVIAMHPQFLIMDEPSAGLDPIGRERIFSQVKKWHEKNKFSVILVTHNMEDIARLANRLLVMKQGKIVLDGHPIDLFLNHRKELLHCGVDVPPLTDTLLYLKDRGIPVPEKATEIKDAINKMAGMLKGESYVD</sequence>
<dbReference type="STRING" id="39950.BCB69_01050"/>
<evidence type="ECO:0000256" key="4">
    <source>
        <dbReference type="ARBA" id="ARBA00022741"/>
    </source>
</evidence>
<dbReference type="InterPro" id="IPR050095">
    <property type="entry name" value="ECF_ABC_transporter_ATP-bd"/>
</dbReference>
<dbReference type="InterPro" id="IPR015856">
    <property type="entry name" value="ABC_transpr_CbiO/EcfA_su"/>
</dbReference>
<dbReference type="EC" id="7.-.-.-" evidence="8"/>
<keyword evidence="4 8" id="KW-0547">Nucleotide-binding</keyword>
<dbReference type="GO" id="GO:0016887">
    <property type="term" value="F:ATP hydrolysis activity"/>
    <property type="evidence" value="ECO:0007669"/>
    <property type="project" value="InterPro"/>
</dbReference>
<dbReference type="SMART" id="SM00382">
    <property type="entry name" value="AAA"/>
    <property type="match status" value="1"/>
</dbReference>
<evidence type="ECO:0000313" key="11">
    <source>
        <dbReference type="Proteomes" id="UP000094757"/>
    </source>
</evidence>
<proteinExistence type="inferred from homology"/>
<dbReference type="Gene3D" id="3.40.50.300">
    <property type="entry name" value="P-loop containing nucleotide triphosphate hydrolases"/>
    <property type="match status" value="1"/>
</dbReference>
<dbReference type="PANTHER" id="PTHR43553">
    <property type="entry name" value="HEAVY METAL TRANSPORTER"/>
    <property type="match status" value="1"/>
</dbReference>
<dbReference type="EMBL" id="CP017037">
    <property type="protein sequence ID" value="AOH38702.1"/>
    <property type="molecule type" value="Genomic_DNA"/>
</dbReference>
<dbReference type="AlphaFoldDB" id="A0A1B3WCN1"/>
<keyword evidence="6" id="KW-1278">Translocase</keyword>
<dbReference type="InterPro" id="IPR003593">
    <property type="entry name" value="AAA+_ATPase"/>
</dbReference>
<evidence type="ECO:0000256" key="7">
    <source>
        <dbReference type="ARBA" id="ARBA00023136"/>
    </source>
</evidence>
<keyword evidence="5 8" id="KW-0067">ATP-binding</keyword>
<dbReference type="Proteomes" id="UP000094757">
    <property type="component" value="Chromosome"/>
</dbReference>
<dbReference type="InterPro" id="IPR030946">
    <property type="entry name" value="EcfA2"/>
</dbReference>
<dbReference type="SUPFAM" id="SSF52540">
    <property type="entry name" value="P-loop containing nucleoside triphosphate hydrolases"/>
    <property type="match status" value="1"/>
</dbReference>
<feature type="domain" description="ABC transporter" evidence="9">
    <location>
        <begin position="3"/>
        <end position="245"/>
    </location>
</feature>
<dbReference type="CDD" id="cd03225">
    <property type="entry name" value="ABC_cobalt_CbiO_domain1"/>
    <property type="match status" value="1"/>
</dbReference>
<dbReference type="InterPro" id="IPR017871">
    <property type="entry name" value="ABC_transporter-like_CS"/>
</dbReference>
<dbReference type="GO" id="GO:0005524">
    <property type="term" value="F:ATP binding"/>
    <property type="evidence" value="ECO:0007669"/>
    <property type="project" value="UniProtKB-UniRule"/>
</dbReference>
<evidence type="ECO:0000259" key="9">
    <source>
        <dbReference type="PROSITE" id="PS50893"/>
    </source>
</evidence>
<dbReference type="PROSITE" id="PS50893">
    <property type="entry name" value="ABC_TRANSPORTER_2"/>
    <property type="match status" value="1"/>
</dbReference>
<organism evidence="10 11">
    <name type="scientific">Dialister pneumosintes</name>
    <dbReference type="NCBI Taxonomy" id="39950"/>
    <lineage>
        <taxon>Bacteria</taxon>
        <taxon>Bacillati</taxon>
        <taxon>Bacillota</taxon>
        <taxon>Negativicutes</taxon>
        <taxon>Veillonellales</taxon>
        <taxon>Veillonellaceae</taxon>
        <taxon>Dialister</taxon>
    </lineage>
</organism>
<keyword evidence="7 8" id="KW-0472">Membrane</keyword>
<dbReference type="GO" id="GO:0043190">
    <property type="term" value="C:ATP-binding cassette (ABC) transporter complex"/>
    <property type="evidence" value="ECO:0007669"/>
    <property type="project" value="TreeGrafter"/>
</dbReference>
<comment type="function">
    <text evidence="8">ATP-binding (A) component of a common energy-coupling factor (ECF) ABC-transporter complex.</text>
</comment>
<comment type="subunit">
    <text evidence="8">Forms a stable energy-coupling factor (ECF) transporter complex composed of 2 membrane-embedded substrate-binding proteins (S component), 2 ATP-binding proteins (A component) and 2 transmembrane proteins (T component).</text>
</comment>
<keyword evidence="3 8" id="KW-1003">Cell membrane</keyword>
<evidence type="ECO:0000256" key="5">
    <source>
        <dbReference type="ARBA" id="ARBA00022840"/>
    </source>
</evidence>